<keyword evidence="12" id="KW-0206">Cytoskeleton</keyword>
<reference evidence="19" key="1">
    <citation type="submission" date="2021-07" db="EMBL/GenBank/DDBJ databases">
        <title>Draft genome of Mortierella alpina, strain LL118, isolated from an aspen leaf litter sample.</title>
        <authorList>
            <person name="Yang S."/>
            <person name="Vinatzer B.A."/>
        </authorList>
    </citation>
    <scope>NUCLEOTIDE SEQUENCE</scope>
    <source>
        <strain evidence="19">LL118</strain>
    </source>
</reference>
<keyword evidence="11" id="KW-0342">GTP-binding</keyword>
<comment type="subcellular location">
    <subcellularLocation>
        <location evidence="2">Cytoplasm</location>
        <location evidence="2">Cytoskeleton</location>
    </subcellularLocation>
</comment>
<accession>A0A9P8A7S4</accession>
<comment type="catalytic activity">
    <reaction evidence="14">
        <text>GTP + H2O = GDP + phosphate + H(+)</text>
        <dbReference type="Rhea" id="RHEA:19669"/>
        <dbReference type="ChEBI" id="CHEBI:15377"/>
        <dbReference type="ChEBI" id="CHEBI:15378"/>
        <dbReference type="ChEBI" id="CHEBI:37565"/>
        <dbReference type="ChEBI" id="CHEBI:43474"/>
        <dbReference type="ChEBI" id="CHEBI:58189"/>
    </reaction>
    <physiologicalReaction direction="left-to-right" evidence="14">
        <dbReference type="Rhea" id="RHEA:19670"/>
    </physiologicalReaction>
</comment>
<dbReference type="InterPro" id="IPR037103">
    <property type="entry name" value="Tubulin/FtsZ-like_C"/>
</dbReference>
<feature type="region of interest" description="Disordered" evidence="16">
    <location>
        <begin position="228"/>
        <end position="252"/>
    </location>
</feature>
<dbReference type="GO" id="GO:0007017">
    <property type="term" value="P:microtubule-based process"/>
    <property type="evidence" value="ECO:0007669"/>
    <property type="project" value="InterPro"/>
</dbReference>
<dbReference type="Pfam" id="PF00091">
    <property type="entry name" value="Tubulin"/>
    <property type="match status" value="1"/>
</dbReference>
<keyword evidence="10" id="KW-0460">Magnesium</keyword>
<comment type="similarity">
    <text evidence="3">Belongs to the tubulin family.</text>
</comment>
<comment type="cofactor">
    <cofactor evidence="1">
        <name>Mg(2+)</name>
        <dbReference type="ChEBI" id="CHEBI:18420"/>
    </cofactor>
</comment>
<evidence type="ECO:0000256" key="2">
    <source>
        <dbReference type="ARBA" id="ARBA00004245"/>
    </source>
</evidence>
<evidence type="ECO:0000256" key="1">
    <source>
        <dbReference type="ARBA" id="ARBA00001946"/>
    </source>
</evidence>
<evidence type="ECO:0000259" key="18">
    <source>
        <dbReference type="SMART" id="SM00865"/>
    </source>
</evidence>
<proteinExistence type="inferred from homology"/>
<dbReference type="InterPro" id="IPR000217">
    <property type="entry name" value="Tubulin"/>
</dbReference>
<feature type="region of interest" description="Disordered" evidence="16">
    <location>
        <begin position="104"/>
        <end position="137"/>
    </location>
</feature>
<gene>
    <name evidence="19" type="ORF">KVV02_003522</name>
</gene>
<keyword evidence="8" id="KW-0547">Nucleotide-binding</keyword>
<evidence type="ECO:0000256" key="14">
    <source>
        <dbReference type="ARBA" id="ARBA00049117"/>
    </source>
</evidence>
<evidence type="ECO:0000256" key="6">
    <source>
        <dbReference type="ARBA" id="ARBA00022701"/>
    </source>
</evidence>
<dbReference type="GO" id="GO:0005874">
    <property type="term" value="C:microtubule"/>
    <property type="evidence" value="ECO:0007669"/>
    <property type="project" value="UniProtKB-KW"/>
</dbReference>
<dbReference type="EMBL" id="JAIFTL010000085">
    <property type="protein sequence ID" value="KAG9323862.1"/>
    <property type="molecule type" value="Genomic_DNA"/>
</dbReference>
<dbReference type="PANTHER" id="PTHR11588">
    <property type="entry name" value="TUBULIN"/>
    <property type="match status" value="1"/>
</dbReference>
<dbReference type="InterPro" id="IPR018316">
    <property type="entry name" value="Tubulin/FtsZ_2-layer-sand-dom"/>
</dbReference>
<sequence>MFNSFTAWFSPELVDEYRGTWTRNGGQLKELAEADIAFVNSVRGRRRASLKRYKRTFPALEAWNTSSQDSDIAVGIAAYESTRVLALTPPSMPAYQPEAEVQDLPGTESGMSNISSSGGNTLNDSAHHDVQQPSAAQQIPTTLLLHNREEARRDTFVASQISAIGQETFDGVTQCLESDYRGSADDSDEPVNINSPATPAPRRRNLPKTVKRTKKYAAKTADLQSYEGYFGSTDSEDEGQDHSQDTVELSPRHRFLRSSLPTSTATLKRSRHSQDISVPDSKLNAASYLENVLGKLDKESKELLSQSSAQLRLIDIASTDAGIQIGNSCWELYCLEHGISPDGTVASDKQSSQFDSSSSTFFSETGAGKHVPRAIFVDLEETVVDEVRRGTYRSLFHPEQLISGKEDAANNYARGHYTIGKELVDSVLDRVRKLADACTGLQGFLVFHSFGGGTGSGFGALLLERLSVDYGKKSKLEFAVYPAPEMATSVVEPYNSILTTHTTLEHTDCAFMVDNEAIYDICRKNLDVARPSYTHLNRMIAQVVSSITASLRFVGSLNVDLTEFQTNLVPYPRIHFPLVTYAPILSAKKAFHEQLNVQEITSACFETTNQMVKCDPKNGKYMACCLLYRGDVIPKDVTAAIANIKTKRTIQFVDWCPTGFKVGINDQAPSVIPGGEVAKVQRAVCMLSNTTAIADAWSRLDHKFDLMYAKRAFVHWYVGEGMEEGEFSEAREDLAALEKDYEEVASDSMVNDEEMQEEY</sequence>
<dbReference type="SUPFAM" id="SSF55307">
    <property type="entry name" value="Tubulin C-terminal domain-like"/>
    <property type="match status" value="1"/>
</dbReference>
<evidence type="ECO:0000256" key="10">
    <source>
        <dbReference type="ARBA" id="ARBA00022842"/>
    </source>
</evidence>
<evidence type="ECO:0000256" key="16">
    <source>
        <dbReference type="SAM" id="MobiDB-lite"/>
    </source>
</evidence>
<dbReference type="CDD" id="cd02186">
    <property type="entry name" value="alpha_tubulin"/>
    <property type="match status" value="1"/>
</dbReference>
<evidence type="ECO:0000313" key="19">
    <source>
        <dbReference type="EMBL" id="KAG9323862.1"/>
    </source>
</evidence>
<evidence type="ECO:0000256" key="5">
    <source>
        <dbReference type="ARBA" id="ARBA00022490"/>
    </source>
</evidence>
<dbReference type="SMART" id="SM00864">
    <property type="entry name" value="Tubulin"/>
    <property type="match status" value="1"/>
</dbReference>
<evidence type="ECO:0000256" key="9">
    <source>
        <dbReference type="ARBA" id="ARBA00022801"/>
    </source>
</evidence>
<dbReference type="GO" id="GO:0005200">
    <property type="term" value="F:structural constituent of cytoskeleton"/>
    <property type="evidence" value="ECO:0007669"/>
    <property type="project" value="InterPro"/>
</dbReference>
<feature type="compositionally biased region" description="Low complexity" evidence="16">
    <location>
        <begin position="106"/>
        <end position="119"/>
    </location>
</feature>
<evidence type="ECO:0000256" key="4">
    <source>
        <dbReference type="ARBA" id="ARBA00011747"/>
    </source>
</evidence>
<feature type="domain" description="Tubulin/FtsZ GTPase" evidence="17">
    <location>
        <begin position="358"/>
        <end position="555"/>
    </location>
</feature>
<evidence type="ECO:0000256" key="7">
    <source>
        <dbReference type="ARBA" id="ARBA00022723"/>
    </source>
</evidence>
<dbReference type="GO" id="GO:0016787">
    <property type="term" value="F:hydrolase activity"/>
    <property type="evidence" value="ECO:0007669"/>
    <property type="project" value="UniProtKB-KW"/>
</dbReference>
<dbReference type="FunFam" id="3.40.50.1440:FF:000007">
    <property type="entry name" value="Tubulin alpha chain"/>
    <property type="match status" value="1"/>
</dbReference>
<name>A0A9P8A7S4_MORAP</name>
<dbReference type="PRINTS" id="PR01161">
    <property type="entry name" value="TUBULIN"/>
</dbReference>
<dbReference type="GO" id="GO:0046872">
    <property type="term" value="F:metal ion binding"/>
    <property type="evidence" value="ECO:0007669"/>
    <property type="project" value="UniProtKB-KW"/>
</dbReference>
<dbReference type="InterPro" id="IPR008280">
    <property type="entry name" value="Tub_FtsZ_C"/>
</dbReference>
<dbReference type="Pfam" id="PF03953">
    <property type="entry name" value="Tubulin_C"/>
    <property type="match status" value="1"/>
</dbReference>
<dbReference type="InterPro" id="IPR002452">
    <property type="entry name" value="Alpha_tubulin"/>
</dbReference>
<dbReference type="InterPro" id="IPR003008">
    <property type="entry name" value="Tubulin_FtsZ_GTPase"/>
</dbReference>
<dbReference type="FunFam" id="1.10.287.600:FF:000005">
    <property type="entry name" value="Tubulin alpha chain"/>
    <property type="match status" value="1"/>
</dbReference>
<dbReference type="GO" id="GO:0005525">
    <property type="term" value="F:GTP binding"/>
    <property type="evidence" value="ECO:0007669"/>
    <property type="project" value="UniProtKB-KW"/>
</dbReference>
<dbReference type="InterPro" id="IPR036525">
    <property type="entry name" value="Tubulin/FtsZ_GTPase_sf"/>
</dbReference>
<evidence type="ECO:0000313" key="20">
    <source>
        <dbReference type="Proteomes" id="UP000717515"/>
    </source>
</evidence>
<dbReference type="SMART" id="SM00865">
    <property type="entry name" value="Tubulin_C"/>
    <property type="match status" value="1"/>
</dbReference>
<feature type="region of interest" description="Disordered" evidence="16">
    <location>
        <begin position="179"/>
        <end position="211"/>
    </location>
</feature>
<dbReference type="Gene3D" id="3.30.1330.20">
    <property type="entry name" value="Tubulin/FtsZ, C-terminal domain"/>
    <property type="match status" value="1"/>
</dbReference>
<dbReference type="FunFam" id="3.30.1330.20:FF:000001">
    <property type="entry name" value="Tubulin alpha chain"/>
    <property type="match status" value="1"/>
</dbReference>
<dbReference type="AlphaFoldDB" id="A0A9P8A7S4"/>
<protein>
    <recommendedName>
        <fullName evidence="15">Tubulin alpha chain</fullName>
    </recommendedName>
</protein>
<dbReference type="InterPro" id="IPR023123">
    <property type="entry name" value="Tubulin_C"/>
</dbReference>
<feature type="domain" description="Tubulin/FtsZ 2-layer sandwich" evidence="18">
    <location>
        <begin position="557"/>
        <end position="702"/>
    </location>
</feature>
<evidence type="ECO:0000256" key="11">
    <source>
        <dbReference type="ARBA" id="ARBA00023134"/>
    </source>
</evidence>
<evidence type="ECO:0000256" key="13">
    <source>
        <dbReference type="ARBA" id="ARBA00034296"/>
    </source>
</evidence>
<dbReference type="Gene3D" id="3.40.50.1440">
    <property type="entry name" value="Tubulin/FtsZ, GTPase domain"/>
    <property type="match status" value="1"/>
</dbReference>
<organism evidence="19 20">
    <name type="scientific">Mortierella alpina</name>
    <name type="common">Oleaginous fungus</name>
    <name type="synonym">Mortierella renispora</name>
    <dbReference type="NCBI Taxonomy" id="64518"/>
    <lineage>
        <taxon>Eukaryota</taxon>
        <taxon>Fungi</taxon>
        <taxon>Fungi incertae sedis</taxon>
        <taxon>Mucoromycota</taxon>
        <taxon>Mortierellomycotina</taxon>
        <taxon>Mortierellomycetes</taxon>
        <taxon>Mortierellales</taxon>
        <taxon>Mortierellaceae</taxon>
        <taxon>Mortierella</taxon>
    </lineage>
</organism>
<evidence type="ECO:0000259" key="17">
    <source>
        <dbReference type="SMART" id="SM00864"/>
    </source>
</evidence>
<dbReference type="PROSITE" id="PS00227">
    <property type="entry name" value="TUBULIN"/>
    <property type="match status" value="1"/>
</dbReference>
<dbReference type="PRINTS" id="PR01162">
    <property type="entry name" value="ALPHATUBULIN"/>
</dbReference>
<dbReference type="Proteomes" id="UP000717515">
    <property type="component" value="Unassembled WGS sequence"/>
</dbReference>
<keyword evidence="6" id="KW-0493">Microtubule</keyword>
<feature type="compositionally biased region" description="Basic residues" evidence="16">
    <location>
        <begin position="201"/>
        <end position="211"/>
    </location>
</feature>
<dbReference type="SUPFAM" id="SSF52490">
    <property type="entry name" value="Tubulin nucleotide-binding domain-like"/>
    <property type="match status" value="1"/>
</dbReference>
<evidence type="ECO:0000256" key="12">
    <source>
        <dbReference type="ARBA" id="ARBA00023212"/>
    </source>
</evidence>
<evidence type="ECO:0000256" key="8">
    <source>
        <dbReference type="ARBA" id="ARBA00022741"/>
    </source>
</evidence>
<comment type="subunit">
    <text evidence="4">Dimer of alpha and beta chains. A typical microtubule is a hollow water-filled tube with an outer diameter of 25 nm and an inner diameter of 15 nM. Alpha-beta heterodimers associate head-to-tail to form protofilaments running lengthwise along the microtubule wall with the beta-tubulin subunit facing the microtubule plus end conferring a structural polarity. Microtubules usually have 13 protofilaments but different protofilament numbers can be found in some organisms and specialized cells.</text>
</comment>
<dbReference type="Gene3D" id="1.10.287.600">
    <property type="entry name" value="Helix hairpin bin"/>
    <property type="match status" value="1"/>
</dbReference>
<dbReference type="InterPro" id="IPR017975">
    <property type="entry name" value="Tubulin_CS"/>
</dbReference>
<keyword evidence="9" id="KW-0378">Hydrolase</keyword>
<keyword evidence="5" id="KW-0963">Cytoplasm</keyword>
<evidence type="ECO:0000256" key="15">
    <source>
        <dbReference type="ARBA" id="ARBA00071544"/>
    </source>
</evidence>
<evidence type="ECO:0000256" key="3">
    <source>
        <dbReference type="ARBA" id="ARBA00009636"/>
    </source>
</evidence>
<keyword evidence="7" id="KW-0479">Metal-binding</keyword>
<comment type="caution">
    <text evidence="19">The sequence shown here is derived from an EMBL/GenBank/DDBJ whole genome shotgun (WGS) entry which is preliminary data.</text>
</comment>
<comment type="function">
    <text evidence="13">Tubulin is the major constituent of microtubules, a cylinder consisting of laterally associated linear protofilaments composed of alpha- and beta-tubulin heterodimers. Microtubules grow by the addition of GTP-tubulin dimers to the microtubule end, where a stabilizing cap forms. Below the cap, tubulin dimers are in GDP-bound state, owing to GTPase activity of alpha-tubulin.</text>
</comment>